<dbReference type="GO" id="GO:0042601">
    <property type="term" value="C:endospore-forming forespore"/>
    <property type="evidence" value="ECO:0007669"/>
    <property type="project" value="TreeGrafter"/>
</dbReference>
<dbReference type="EMBL" id="JACHEP010000005">
    <property type="protein sequence ID" value="MBB5324373.1"/>
    <property type="molecule type" value="Genomic_DNA"/>
</dbReference>
<accession>A0A7W8MUY7</accession>
<organism evidence="1 2">
    <name type="scientific">Anoxybacteroides tepidamans</name>
    <dbReference type="NCBI Taxonomy" id="265948"/>
    <lineage>
        <taxon>Bacteria</taxon>
        <taxon>Bacillati</taxon>
        <taxon>Bacillota</taxon>
        <taxon>Bacilli</taxon>
        <taxon>Bacillales</taxon>
        <taxon>Anoxybacillaceae</taxon>
        <taxon>Anoxybacteroides</taxon>
    </lineage>
</organism>
<keyword evidence="2" id="KW-1185">Reference proteome</keyword>
<reference evidence="1 2" key="1">
    <citation type="submission" date="2020-08" db="EMBL/GenBank/DDBJ databases">
        <title>Genomic Encyclopedia of Type Strains, Phase IV (KMG-IV): sequencing the most valuable type-strain genomes for metagenomic binning, comparative biology and taxonomic classification.</title>
        <authorList>
            <person name="Goeker M."/>
        </authorList>
    </citation>
    <scope>NUCLEOTIDE SEQUENCE [LARGE SCALE GENOMIC DNA]</scope>
    <source>
        <strain evidence="1 2">DSM 16325</strain>
    </source>
</reference>
<dbReference type="Proteomes" id="UP000520011">
    <property type="component" value="Unassembled WGS sequence"/>
</dbReference>
<dbReference type="PANTHER" id="PTHR39179:SF2">
    <property type="entry name" value="ENDOSPORE COAT-ASSOCIATED PROTEIN YUTH"/>
    <property type="match status" value="1"/>
</dbReference>
<sequence>MLGFIDQEYGLKAEQIEKLGHYDTFVCQNERYIIVPARHRTEVELNELYQMGLYLAAKGNLSVATIVPTKKGKMMADGNGQPFAVFRIYPQLYTRTVPIGKELAKLHAHGRLFPAPVVHCKRIGQWKELWGHRLDQMELFWKEKVQTKRKEEFDNLFIESFPYYAGLTENAIQYVADTELDEQPYVVDAATICHERLPQALWVEGKEIKLPTDWVYDHCARDLAEWVRALYMRNGAAADEQMRRFFREYERVTPLSAFSWRLIYARLLFPLHYFECVEGYYLTESEQEKQTYAQMLRSLVTHSREYESFLASFYERLELAKRFQLPIIRWLSYA</sequence>
<dbReference type="InterPro" id="IPR014254">
    <property type="entry name" value="Spore_coat_YutH"/>
</dbReference>
<dbReference type="InterPro" id="IPR047175">
    <property type="entry name" value="CotS-like"/>
</dbReference>
<protein>
    <submittedName>
        <fullName evidence="1">Spore coat protein YutH</fullName>
    </submittedName>
</protein>
<evidence type="ECO:0000313" key="1">
    <source>
        <dbReference type="EMBL" id="MBB5324373.1"/>
    </source>
</evidence>
<dbReference type="PANTHER" id="PTHR39179">
    <property type="entry name" value="SPORE COAT PROTEIN I"/>
    <property type="match status" value="1"/>
</dbReference>
<keyword evidence="1" id="KW-0167">Capsid protein</keyword>
<evidence type="ECO:0000313" key="2">
    <source>
        <dbReference type="Proteomes" id="UP000520011"/>
    </source>
</evidence>
<dbReference type="Gene3D" id="3.90.1200.10">
    <property type="match status" value="1"/>
</dbReference>
<proteinExistence type="predicted"/>
<comment type="caution">
    <text evidence="1">The sequence shown here is derived from an EMBL/GenBank/DDBJ whole genome shotgun (WGS) entry which is preliminary data.</text>
</comment>
<dbReference type="RefSeq" id="WP_183253050.1">
    <property type="nucleotide sequence ID" value="NZ_JACHEP010000005.1"/>
</dbReference>
<dbReference type="InterPro" id="IPR011009">
    <property type="entry name" value="Kinase-like_dom_sf"/>
</dbReference>
<dbReference type="NCBIfam" id="TIGR02905">
    <property type="entry name" value="spore_yutH"/>
    <property type="match status" value="1"/>
</dbReference>
<name>A0A7W8MUY7_9BACL</name>
<dbReference type="AlphaFoldDB" id="A0A7W8MUY7"/>
<keyword evidence="1" id="KW-0946">Virion</keyword>
<gene>
    <name evidence="1" type="ORF">HNQ34_001466</name>
</gene>
<dbReference type="SUPFAM" id="SSF56112">
    <property type="entry name" value="Protein kinase-like (PK-like)"/>
    <property type="match status" value="1"/>
</dbReference>